<dbReference type="EC" id="2.3.1.-" evidence="3"/>
<name>A0A655D8B5_MYCTX</name>
<evidence type="ECO:0000313" key="3">
    <source>
        <dbReference type="EMBL" id="CNU52072.1"/>
    </source>
</evidence>
<evidence type="ECO:0000313" key="6">
    <source>
        <dbReference type="Proteomes" id="UP000050164"/>
    </source>
</evidence>
<dbReference type="Proteomes" id="UP000050164">
    <property type="component" value="Unassembled WGS sequence"/>
</dbReference>
<dbReference type="SUPFAM" id="SSF52777">
    <property type="entry name" value="CoA-dependent acyltransferases"/>
    <property type="match status" value="1"/>
</dbReference>
<dbReference type="AlphaFoldDB" id="A0A655D8B5"/>
<proteinExistence type="predicted"/>
<evidence type="ECO:0000313" key="1">
    <source>
        <dbReference type="EMBL" id="CKS37796.1"/>
    </source>
</evidence>
<dbReference type="Proteomes" id="UP000049023">
    <property type="component" value="Unassembled WGS sequence"/>
</dbReference>
<dbReference type="Proteomes" id="UP000039217">
    <property type="component" value="Unassembled WGS sequence"/>
</dbReference>
<dbReference type="Gene3D" id="3.30.559.30">
    <property type="entry name" value="Nonribosomal peptide synthetase, condensation domain"/>
    <property type="match status" value="1"/>
</dbReference>
<dbReference type="EMBL" id="CNFU01001552">
    <property type="protein sequence ID" value="CKT53218.1"/>
    <property type="molecule type" value="Genomic_DNA"/>
</dbReference>
<accession>A0A655D8B5</accession>
<keyword evidence="3" id="KW-0808">Transferase</keyword>
<evidence type="ECO:0000313" key="4">
    <source>
        <dbReference type="Proteomes" id="UP000039217"/>
    </source>
</evidence>
<gene>
    <name evidence="3" type="primary">ppsC_1</name>
    <name evidence="1" type="synonym">ppsC_2</name>
    <name evidence="2" type="synonym">ppsC_3</name>
    <name evidence="3" type="ORF">ERS007661_00800</name>
    <name evidence="1" type="ORF">ERS027659_03021</name>
    <name evidence="2" type="ORF">ERS027661_04485</name>
</gene>
<keyword evidence="3" id="KW-0012">Acyltransferase</keyword>
<protein>
    <submittedName>
        <fullName evidence="3">Peptide synthetase mbtF</fullName>
        <ecNumber evidence="3">2.3.1.-</ecNumber>
    </submittedName>
</protein>
<organism evidence="3 4">
    <name type="scientific">Mycobacterium tuberculosis</name>
    <dbReference type="NCBI Taxonomy" id="1773"/>
    <lineage>
        <taxon>Bacteria</taxon>
        <taxon>Bacillati</taxon>
        <taxon>Actinomycetota</taxon>
        <taxon>Actinomycetes</taxon>
        <taxon>Mycobacteriales</taxon>
        <taxon>Mycobacteriaceae</taxon>
        <taxon>Mycobacterium</taxon>
        <taxon>Mycobacterium tuberculosis complex</taxon>
    </lineage>
</organism>
<dbReference type="GO" id="GO:0016746">
    <property type="term" value="F:acyltransferase activity"/>
    <property type="evidence" value="ECO:0007669"/>
    <property type="project" value="UniProtKB-KW"/>
</dbReference>
<evidence type="ECO:0000313" key="2">
    <source>
        <dbReference type="EMBL" id="CKT53218.1"/>
    </source>
</evidence>
<dbReference type="EMBL" id="CQQC01000178">
    <property type="protein sequence ID" value="CNU52072.1"/>
    <property type="molecule type" value="Genomic_DNA"/>
</dbReference>
<dbReference type="EMBL" id="CNFT01000808">
    <property type="protein sequence ID" value="CKS37796.1"/>
    <property type="molecule type" value="Genomic_DNA"/>
</dbReference>
<sequence>MAPQTDRVGELAITMSISDADLTARLLSTGRSMTDLLATAAARMVTAWRRQRGQQTPAPLLALETHGRADVHVDKTADTSDTVGLLSAIYPLRIHCDGATDFARIPGSGIDYGLLRYLRADTAERLRAHREPQLLLNYLGSLHVGVGDLAVDRALLADVGQLPEPEQPVRHELTVLAALLGPADAPVLATRWRTLPDILSADDVATLQSLWQGALAEITA</sequence>
<reference evidence="4 5" key="1">
    <citation type="submission" date="2015-03" db="EMBL/GenBank/DDBJ databases">
        <authorList>
            <consortium name="Pathogen Informatics"/>
        </authorList>
    </citation>
    <scope>NUCLEOTIDE SEQUENCE [LARGE SCALE GENOMIC DNA]</scope>
    <source>
        <strain evidence="1 6">Bir 185</strain>
        <strain evidence="2 5">Bir 187</strain>
        <strain evidence="3 4">D00501624</strain>
    </source>
</reference>
<evidence type="ECO:0000313" key="5">
    <source>
        <dbReference type="Proteomes" id="UP000049023"/>
    </source>
</evidence>